<keyword evidence="9" id="KW-1133">Transmembrane helix</keyword>
<dbReference type="SUPFAM" id="SSF55874">
    <property type="entry name" value="ATPase domain of HSP90 chaperone/DNA topoisomerase II/histidine kinase"/>
    <property type="match status" value="1"/>
</dbReference>
<dbReference type="Pfam" id="PF00512">
    <property type="entry name" value="HisKA"/>
    <property type="match status" value="1"/>
</dbReference>
<evidence type="ECO:0000259" key="10">
    <source>
        <dbReference type="PROSITE" id="PS50109"/>
    </source>
</evidence>
<dbReference type="InterPro" id="IPR035965">
    <property type="entry name" value="PAS-like_dom_sf"/>
</dbReference>
<keyword evidence="3" id="KW-0597">Phosphoprotein</keyword>
<feature type="transmembrane region" description="Helical" evidence="9">
    <location>
        <begin position="81"/>
        <end position="102"/>
    </location>
</feature>
<feature type="transmembrane region" description="Helical" evidence="9">
    <location>
        <begin position="20"/>
        <end position="42"/>
    </location>
</feature>
<evidence type="ECO:0000313" key="11">
    <source>
        <dbReference type="EMBL" id="MBB4840475.1"/>
    </source>
</evidence>
<accession>A0A7W7K510</accession>
<dbReference type="InterPro" id="IPR004358">
    <property type="entry name" value="Sig_transdc_His_kin-like_C"/>
</dbReference>
<dbReference type="GO" id="GO:0005524">
    <property type="term" value="F:ATP binding"/>
    <property type="evidence" value="ECO:0007669"/>
    <property type="project" value="UniProtKB-KW"/>
</dbReference>
<dbReference type="InterPro" id="IPR003594">
    <property type="entry name" value="HATPase_dom"/>
</dbReference>
<comment type="caution">
    <text evidence="11">The sequence shown here is derived from an EMBL/GenBank/DDBJ whole genome shotgun (WGS) entry which is preliminary data.</text>
</comment>
<keyword evidence="5" id="KW-0547">Nucleotide-binding</keyword>
<dbReference type="InterPro" id="IPR005467">
    <property type="entry name" value="His_kinase_dom"/>
</dbReference>
<feature type="transmembrane region" description="Helical" evidence="9">
    <location>
        <begin position="228"/>
        <end position="247"/>
    </location>
</feature>
<keyword evidence="4" id="KW-0808">Transferase</keyword>
<keyword evidence="8" id="KW-0902">Two-component regulatory system</keyword>
<evidence type="ECO:0000256" key="7">
    <source>
        <dbReference type="ARBA" id="ARBA00022840"/>
    </source>
</evidence>
<keyword evidence="9" id="KW-0812">Transmembrane</keyword>
<dbReference type="Gene3D" id="3.30.565.10">
    <property type="entry name" value="Histidine kinase-like ATPase, C-terminal domain"/>
    <property type="match status" value="1"/>
</dbReference>
<evidence type="ECO:0000256" key="5">
    <source>
        <dbReference type="ARBA" id="ARBA00022741"/>
    </source>
</evidence>
<evidence type="ECO:0000256" key="3">
    <source>
        <dbReference type="ARBA" id="ARBA00022553"/>
    </source>
</evidence>
<keyword evidence="6" id="KW-0418">Kinase</keyword>
<feature type="transmembrane region" description="Helical" evidence="9">
    <location>
        <begin position="122"/>
        <end position="144"/>
    </location>
</feature>
<dbReference type="AlphaFoldDB" id="A0A7W7K510"/>
<dbReference type="PANTHER" id="PTHR43065:SF10">
    <property type="entry name" value="PEROXIDE STRESS-ACTIVATED HISTIDINE KINASE MAK3"/>
    <property type="match status" value="1"/>
</dbReference>
<feature type="transmembrane region" description="Helical" evidence="9">
    <location>
        <begin position="54"/>
        <end position="74"/>
    </location>
</feature>
<comment type="catalytic activity">
    <reaction evidence="1">
        <text>ATP + protein L-histidine = ADP + protein N-phospho-L-histidine.</text>
        <dbReference type="EC" id="2.7.13.3"/>
    </reaction>
</comment>
<evidence type="ECO:0000256" key="6">
    <source>
        <dbReference type="ARBA" id="ARBA00022777"/>
    </source>
</evidence>
<name>A0A7W7K510_9SPHN</name>
<dbReference type="GO" id="GO:0000155">
    <property type="term" value="F:phosphorelay sensor kinase activity"/>
    <property type="evidence" value="ECO:0007669"/>
    <property type="project" value="InterPro"/>
</dbReference>
<evidence type="ECO:0000256" key="1">
    <source>
        <dbReference type="ARBA" id="ARBA00000085"/>
    </source>
</evidence>
<feature type="transmembrane region" description="Helical" evidence="9">
    <location>
        <begin position="259"/>
        <end position="280"/>
    </location>
</feature>
<dbReference type="Gene3D" id="3.30.450.20">
    <property type="entry name" value="PAS domain"/>
    <property type="match status" value="1"/>
</dbReference>
<dbReference type="PROSITE" id="PS50109">
    <property type="entry name" value="HIS_KIN"/>
    <property type="match status" value="1"/>
</dbReference>
<dbReference type="SMART" id="SM00387">
    <property type="entry name" value="HATPase_c"/>
    <property type="match status" value="1"/>
</dbReference>
<evidence type="ECO:0000256" key="2">
    <source>
        <dbReference type="ARBA" id="ARBA00012438"/>
    </source>
</evidence>
<dbReference type="CDD" id="cd00082">
    <property type="entry name" value="HisKA"/>
    <property type="match status" value="1"/>
</dbReference>
<dbReference type="SUPFAM" id="SSF47384">
    <property type="entry name" value="Homodimeric domain of signal transducing histidine kinase"/>
    <property type="match status" value="1"/>
</dbReference>
<dbReference type="Gene3D" id="1.10.287.130">
    <property type="match status" value="1"/>
</dbReference>
<dbReference type="InterPro" id="IPR036097">
    <property type="entry name" value="HisK_dim/P_sf"/>
</dbReference>
<dbReference type="InterPro" id="IPR000014">
    <property type="entry name" value="PAS"/>
</dbReference>
<dbReference type="InterPro" id="IPR003661">
    <property type="entry name" value="HisK_dim/P_dom"/>
</dbReference>
<dbReference type="NCBIfam" id="TIGR00229">
    <property type="entry name" value="sensory_box"/>
    <property type="match status" value="1"/>
</dbReference>
<feature type="transmembrane region" description="Helical" evidence="9">
    <location>
        <begin position="187"/>
        <end position="207"/>
    </location>
</feature>
<evidence type="ECO:0000256" key="9">
    <source>
        <dbReference type="SAM" id="Phobius"/>
    </source>
</evidence>
<keyword evidence="12" id="KW-1185">Reference proteome</keyword>
<keyword evidence="9" id="KW-0472">Membrane</keyword>
<dbReference type="EC" id="2.7.13.3" evidence="2"/>
<proteinExistence type="predicted"/>
<gene>
    <name evidence="11" type="ORF">HNP52_003567</name>
</gene>
<reference evidence="11 12" key="1">
    <citation type="submission" date="2020-08" db="EMBL/GenBank/DDBJ databases">
        <title>Functional genomics of gut bacteria from endangered species of beetles.</title>
        <authorList>
            <person name="Carlos-Shanley C."/>
        </authorList>
    </citation>
    <scope>NUCLEOTIDE SEQUENCE [LARGE SCALE GENOMIC DNA]</scope>
    <source>
        <strain evidence="11 12">S00224</strain>
    </source>
</reference>
<dbReference type="RefSeq" id="WP_184168935.1">
    <property type="nucleotide sequence ID" value="NZ_JACHLN010000003.1"/>
</dbReference>
<dbReference type="Proteomes" id="UP000575241">
    <property type="component" value="Unassembled WGS sequence"/>
</dbReference>
<dbReference type="SMART" id="SM00388">
    <property type="entry name" value="HisKA"/>
    <property type="match status" value="1"/>
</dbReference>
<dbReference type="PANTHER" id="PTHR43065">
    <property type="entry name" value="SENSOR HISTIDINE KINASE"/>
    <property type="match status" value="1"/>
</dbReference>
<evidence type="ECO:0000256" key="8">
    <source>
        <dbReference type="ARBA" id="ARBA00023012"/>
    </source>
</evidence>
<keyword evidence="7" id="KW-0067">ATP-binding</keyword>
<dbReference type="EMBL" id="JACHLN010000003">
    <property type="protein sequence ID" value="MBB4840475.1"/>
    <property type="molecule type" value="Genomic_DNA"/>
</dbReference>
<dbReference type="Pfam" id="PF02518">
    <property type="entry name" value="HATPase_c"/>
    <property type="match status" value="1"/>
</dbReference>
<dbReference type="InterPro" id="IPR036890">
    <property type="entry name" value="HATPase_C_sf"/>
</dbReference>
<organism evidence="11 12">
    <name type="scientific">Sphingomonas kyeonggiensis</name>
    <dbReference type="NCBI Taxonomy" id="1268553"/>
    <lineage>
        <taxon>Bacteria</taxon>
        <taxon>Pseudomonadati</taxon>
        <taxon>Pseudomonadota</taxon>
        <taxon>Alphaproteobacteria</taxon>
        <taxon>Sphingomonadales</taxon>
        <taxon>Sphingomonadaceae</taxon>
        <taxon>Sphingomonas</taxon>
    </lineage>
</organism>
<feature type="transmembrane region" description="Helical" evidence="9">
    <location>
        <begin position="156"/>
        <end position="175"/>
    </location>
</feature>
<feature type="domain" description="Histidine kinase" evidence="10">
    <location>
        <begin position="430"/>
        <end position="646"/>
    </location>
</feature>
<protein>
    <recommendedName>
        <fullName evidence="2">histidine kinase</fullName>
        <ecNumber evidence="2">2.7.13.3</ecNumber>
    </recommendedName>
</protein>
<sequence length="650" mass="69814">MAIARSEGSETTGGTAAYRWATWLFGFSVAQPVLVLLGWTLGIPILRGLGNPHYSIMPLASVLFFLVALGGLLAHREKRTAARIVIGVALALLSLQAFHYLAHFDLGLERLLFYRQVIELNVLNKGVPGTGAISMLMLDCAAMLLITSDAPLPRTWAALIASTGIGLTALTATMMLVEAPTQISPSFIGRSITTAIPNFALATAILLHVLHGRERREIGFEYRLFRRLSPAIIALPVFPSLLALVLVRDGGLGLNEAQFMVVACNILIVSLLLIVGLRGARQQNDVVRLRGEQLRAILAGVPDAVVVIDREGLVTDFSQAAAALWLVPAGAQGCNMGSYLGERERTKLMALVGREQPEFLLTGEGVRTNGTRFPLELRGAKFKGIDGGTCFTLFARDLSEKLAAEKHVAKLSAQLAHVSRHNAMGELAADLAHELNQPLTAAINYLSAVGYLLGQQGDAGKAPEMVSQARGQVTRAGEIIRRMRDFAQHREVRKHLEPLRPMIDDAIQLVRAGSDSLDVEVELAIEPAEVAVFVDRIQVQQVMVNLLRNAVEAIRSAGQAGGRIVIAAHPIAGDWVEVEFRDDGPGVPETILDQLFERFTSTKAGAGMGIGLSISRRIVEAHGGTMRAANGEDGGATFCFTLPGALHAAH</sequence>
<evidence type="ECO:0000256" key="4">
    <source>
        <dbReference type="ARBA" id="ARBA00022679"/>
    </source>
</evidence>
<evidence type="ECO:0000313" key="12">
    <source>
        <dbReference type="Proteomes" id="UP000575241"/>
    </source>
</evidence>
<dbReference type="PRINTS" id="PR00344">
    <property type="entry name" value="BCTRLSENSOR"/>
</dbReference>
<dbReference type="SUPFAM" id="SSF55785">
    <property type="entry name" value="PYP-like sensor domain (PAS domain)"/>
    <property type="match status" value="1"/>
</dbReference>